<dbReference type="PANTHER" id="PTHR47339:SF1">
    <property type="entry name" value="CELL DIVISION CONTROL PROTEIN 24"/>
    <property type="match status" value="1"/>
</dbReference>
<comment type="caution">
    <text evidence="4">The sequence shown here is derived from an EMBL/GenBank/DDBJ whole genome shotgun (WGS) entry which is preliminary data.</text>
</comment>
<proteinExistence type="predicted"/>
<dbReference type="SMART" id="SM00325">
    <property type="entry name" value="RhoGEF"/>
    <property type="match status" value="1"/>
</dbReference>
<dbReference type="InterPro" id="IPR053026">
    <property type="entry name" value="CDC42_GEF"/>
</dbReference>
<dbReference type="Gene3D" id="1.20.900.10">
    <property type="entry name" value="Dbl homology (DH) domain"/>
    <property type="match status" value="1"/>
</dbReference>
<feature type="region of interest" description="Disordered" evidence="1">
    <location>
        <begin position="1"/>
        <end position="26"/>
    </location>
</feature>
<dbReference type="GO" id="GO:0030010">
    <property type="term" value="P:establishment of cell polarity"/>
    <property type="evidence" value="ECO:0007669"/>
    <property type="project" value="TreeGrafter"/>
</dbReference>
<dbReference type="EMBL" id="PUHW01000319">
    <property type="protein sequence ID" value="KAG0687074.1"/>
    <property type="molecule type" value="Genomic_DNA"/>
</dbReference>
<organism evidence="4 5">
    <name type="scientific">Pichia californica</name>
    <dbReference type="NCBI Taxonomy" id="460514"/>
    <lineage>
        <taxon>Eukaryota</taxon>
        <taxon>Fungi</taxon>
        <taxon>Dikarya</taxon>
        <taxon>Ascomycota</taxon>
        <taxon>Saccharomycotina</taxon>
        <taxon>Pichiomycetes</taxon>
        <taxon>Pichiales</taxon>
        <taxon>Pichiaceae</taxon>
        <taxon>Pichia</taxon>
    </lineage>
</organism>
<dbReference type="GO" id="GO:0005085">
    <property type="term" value="F:guanyl-nucleotide exchange factor activity"/>
    <property type="evidence" value="ECO:0007669"/>
    <property type="project" value="InterPro"/>
</dbReference>
<evidence type="ECO:0000259" key="3">
    <source>
        <dbReference type="PROSITE" id="PS50021"/>
    </source>
</evidence>
<dbReference type="Pfam" id="PF06395">
    <property type="entry name" value="CDC24"/>
    <property type="match status" value="1"/>
</dbReference>
<dbReference type="Proteomes" id="UP000697127">
    <property type="component" value="Unassembled WGS sequence"/>
</dbReference>
<dbReference type="OrthoDB" id="1594986at2759"/>
<feature type="region of interest" description="Disordered" evidence="1">
    <location>
        <begin position="742"/>
        <end position="767"/>
    </location>
</feature>
<evidence type="ECO:0000313" key="4">
    <source>
        <dbReference type="EMBL" id="KAG0687074.1"/>
    </source>
</evidence>
<protein>
    <submittedName>
        <fullName evidence="4">Uncharacterized protein</fullName>
    </submittedName>
</protein>
<dbReference type="CDD" id="cd00160">
    <property type="entry name" value="RhoGEF"/>
    <property type="match status" value="1"/>
</dbReference>
<reference evidence="4" key="1">
    <citation type="submission" date="2020-11" db="EMBL/GenBank/DDBJ databases">
        <title>Kefir isolates.</title>
        <authorList>
            <person name="Marcisauskas S."/>
            <person name="Kim Y."/>
            <person name="Blasche S."/>
        </authorList>
    </citation>
    <scope>NUCLEOTIDE SEQUENCE</scope>
    <source>
        <strain evidence="4">Olga-1</strain>
    </source>
</reference>
<evidence type="ECO:0000259" key="2">
    <source>
        <dbReference type="PROSITE" id="PS50010"/>
    </source>
</evidence>
<dbReference type="SUPFAM" id="SSF48065">
    <property type="entry name" value="DBL homology domain (DH-domain)"/>
    <property type="match status" value="1"/>
</dbReference>
<dbReference type="GO" id="GO:0031106">
    <property type="term" value="P:septin ring organization"/>
    <property type="evidence" value="ECO:0007669"/>
    <property type="project" value="TreeGrafter"/>
</dbReference>
<dbReference type="Gene3D" id="1.10.418.10">
    <property type="entry name" value="Calponin-like domain"/>
    <property type="match status" value="1"/>
</dbReference>
<feature type="compositionally biased region" description="Low complexity" evidence="1">
    <location>
        <begin position="662"/>
        <end position="694"/>
    </location>
</feature>
<dbReference type="GO" id="GO:0043332">
    <property type="term" value="C:mating projection tip"/>
    <property type="evidence" value="ECO:0007669"/>
    <property type="project" value="TreeGrafter"/>
</dbReference>
<evidence type="ECO:0000313" key="5">
    <source>
        <dbReference type="Proteomes" id="UP000697127"/>
    </source>
</evidence>
<feature type="domain" description="DH" evidence="2">
    <location>
        <begin position="289"/>
        <end position="465"/>
    </location>
</feature>
<dbReference type="GO" id="GO:0000935">
    <property type="term" value="C:division septum"/>
    <property type="evidence" value="ECO:0007669"/>
    <property type="project" value="TreeGrafter"/>
</dbReference>
<feature type="compositionally biased region" description="Polar residues" evidence="1">
    <location>
        <begin position="109"/>
        <end position="134"/>
    </location>
</feature>
<dbReference type="AlphaFoldDB" id="A0A9P6WHX2"/>
<dbReference type="InterPro" id="IPR036872">
    <property type="entry name" value="CH_dom_sf"/>
</dbReference>
<dbReference type="InterPro" id="IPR001715">
    <property type="entry name" value="CH_dom"/>
</dbReference>
<dbReference type="PROSITE" id="PS50021">
    <property type="entry name" value="CH"/>
    <property type="match status" value="1"/>
</dbReference>
<feature type="domain" description="Calponin-homology (CH)" evidence="3">
    <location>
        <begin position="162"/>
        <end position="272"/>
    </location>
</feature>
<dbReference type="PROSITE" id="PS50010">
    <property type="entry name" value="DH_2"/>
    <property type="match status" value="1"/>
</dbReference>
<sequence length="883" mass="99389">MSSFMTPIRTQSFASNNTTNSSTPIRMNSASSTSILTNRLPSADDSLYYICLRLMNSLAKVPGMIPYIELAYSQADSCAEQQALALSSLSSSSTSSSSSFHLQSQSTNNFSIDENHHNPNLYSSASSSQNNGHNNIKHKSFDSNTNENRLSSNSLNFHSLLHTWSSTLYTFASGLLPAQIAYDPVTPISKLLRQGTPLCLIFNALKPENSIDIVSSDDMKICKMNIYQFLSACKLHLNIRDDELFPVTMVFSDNTSHLLRVIHSVNFVLNLEPSFITPVVPDQIKVTDSRSKIVKELIETERRYVQDLETLVKYRNDLISSECLLSEDITMLFPNLTDIIEFQRRFLVGLECNGIVPSKYQRIGSVFIHAGVEGFKIYENWALLQSFAQDLIKREAPKLKNVSKVIKDPYDLLNFFLIKPIQRLVKYPLLLSQLLKETDPSWPNYNELHQAYLISKEVALVINESQRRAENIQHLNELKDKVVDWKGYNTRNVGDLLYFNVVTVKDLLTDGQSHEKEVHCYLFEKVIYFFKEVSSKNKILGSKKMSNSLTNAINNLNNSNSSVNNNSNSSNNLPIQLSLNGIVYISKIYKILPSEFSSYFNISQGHFLTLKWKGNKDTGGCIMKFRSEEHLKQWTNTIKRLSMDSNFDDMYAGHNSSKSISSISTNTSMLTNNTNRSSNTSSSTTNNSSNPNNRNSDRLRSSSDSTTFMKKLRSTSSSSFSNLSNISYPPLPTEKMRSLSITSQNTPIVVGKPDRKSSNTSSVFNSGIGSNSDEIASNLSSLTLSSNTGKMANIKLVFDSNKLTINLSVNSEIDYLTLIDILVKKMNYSMSSDNAFTTTNVNFKFKDEDGDFIRFQGDDDWTIAREMLDELDPDRRILELVAL</sequence>
<dbReference type="Gene3D" id="2.30.29.30">
    <property type="entry name" value="Pleckstrin-homology domain (PH domain)/Phosphotyrosine-binding domain (PTB)"/>
    <property type="match status" value="1"/>
</dbReference>
<feature type="region of interest" description="Disordered" evidence="1">
    <location>
        <begin position="662"/>
        <end position="705"/>
    </location>
</feature>
<dbReference type="InterPro" id="IPR001331">
    <property type="entry name" value="GDS_CDC24_CS"/>
</dbReference>
<gene>
    <name evidence="4" type="ORF">C6P40_002899</name>
</gene>
<dbReference type="InterPro" id="IPR000219">
    <property type="entry name" value="DH_dom"/>
</dbReference>
<keyword evidence="5" id="KW-1185">Reference proteome</keyword>
<dbReference type="Pfam" id="PF00621">
    <property type="entry name" value="RhoGEF"/>
    <property type="match status" value="1"/>
</dbReference>
<feature type="compositionally biased region" description="Polar residues" evidence="1">
    <location>
        <begin position="758"/>
        <end position="767"/>
    </location>
</feature>
<dbReference type="SUPFAM" id="SSF47576">
    <property type="entry name" value="Calponin-homology domain, CH-domain"/>
    <property type="match status" value="1"/>
</dbReference>
<dbReference type="PANTHER" id="PTHR47339">
    <property type="entry name" value="CELL DIVISION CONTROL PROTEIN 24"/>
    <property type="match status" value="1"/>
</dbReference>
<dbReference type="InterPro" id="IPR011993">
    <property type="entry name" value="PH-like_dom_sf"/>
</dbReference>
<feature type="compositionally biased region" description="Polar residues" evidence="1">
    <location>
        <begin position="1"/>
        <end position="14"/>
    </location>
</feature>
<dbReference type="GO" id="GO:0035556">
    <property type="term" value="P:intracellular signal transduction"/>
    <property type="evidence" value="ECO:0007669"/>
    <property type="project" value="InterPro"/>
</dbReference>
<name>A0A9P6WHX2_9ASCO</name>
<dbReference type="Gene3D" id="3.10.20.90">
    <property type="entry name" value="Phosphatidylinositol 3-kinase Catalytic Subunit, Chain A, domain 1"/>
    <property type="match status" value="1"/>
</dbReference>
<feature type="region of interest" description="Disordered" evidence="1">
    <location>
        <begin position="109"/>
        <end position="147"/>
    </location>
</feature>
<dbReference type="Pfam" id="PF15411">
    <property type="entry name" value="PH_10"/>
    <property type="match status" value="1"/>
</dbReference>
<dbReference type="SUPFAM" id="SSF54277">
    <property type="entry name" value="CAD &amp; PB1 domains"/>
    <property type="match status" value="1"/>
</dbReference>
<dbReference type="InterPro" id="IPR010481">
    <property type="entry name" value="Cdc24/Scd1_N"/>
</dbReference>
<dbReference type="SUPFAM" id="SSF50729">
    <property type="entry name" value="PH domain-like"/>
    <property type="match status" value="1"/>
</dbReference>
<dbReference type="InterPro" id="IPR035899">
    <property type="entry name" value="DBL_dom_sf"/>
</dbReference>
<dbReference type="GO" id="GO:0005737">
    <property type="term" value="C:cytoplasm"/>
    <property type="evidence" value="ECO:0007669"/>
    <property type="project" value="TreeGrafter"/>
</dbReference>
<dbReference type="PROSITE" id="PS00741">
    <property type="entry name" value="DH_1"/>
    <property type="match status" value="1"/>
</dbReference>
<accession>A0A9P6WHX2</accession>
<dbReference type="GO" id="GO:0005634">
    <property type="term" value="C:nucleus"/>
    <property type="evidence" value="ECO:0007669"/>
    <property type="project" value="TreeGrafter"/>
</dbReference>
<evidence type="ECO:0000256" key="1">
    <source>
        <dbReference type="SAM" id="MobiDB-lite"/>
    </source>
</evidence>